<sequence length="272" mass="31403">MVTTPQYNEPLPQCEGPKLRPFDDPKPAVTFRRLLSDKDSEGHAHVFEAAIESTAYALKMFKFYDFEEQRAGLVGKENDLVTDDILQAHSDPFYNECRAYGRLQDKNLNGKVAVRCHGYITLPASVEEQLKRKFHVSDWDRPGDEYSKPVSQRQPFRAIVKDLIHKDTPLTGKAADKMLRDLKKMRRCGIYPGDVRSRNYKAGLLVDLSIARTEPYYLFNIRSARQVAKMKNGDLYMWEAMVKENELDTRLRAVRNEKYCANLRPHTAGSRR</sequence>
<keyword evidence="3" id="KW-1185">Reference proteome</keyword>
<dbReference type="Proteomes" id="UP001276659">
    <property type="component" value="Unassembled WGS sequence"/>
</dbReference>
<dbReference type="AlphaFoldDB" id="A0AAE0DKM2"/>
<feature type="region of interest" description="Disordered" evidence="1">
    <location>
        <begin position="1"/>
        <end position="22"/>
    </location>
</feature>
<evidence type="ECO:0000313" key="3">
    <source>
        <dbReference type="Proteomes" id="UP001276659"/>
    </source>
</evidence>
<reference evidence="2" key="1">
    <citation type="submission" date="2022-11" db="EMBL/GenBank/DDBJ databases">
        <title>Chromosomal genome sequence assembly and mating type (MAT) locus characterization of the leprose asexual lichenized fungus Lepraria neglecta (Nyl.) Erichsen.</title>
        <authorList>
            <person name="Allen J.L."/>
            <person name="Pfeffer B."/>
        </authorList>
    </citation>
    <scope>NUCLEOTIDE SEQUENCE</scope>
    <source>
        <strain evidence="2">Allen 5258</strain>
    </source>
</reference>
<dbReference type="Pfam" id="PF13095">
    <property type="entry name" value="FTA2"/>
    <property type="match status" value="1"/>
</dbReference>
<evidence type="ECO:0000256" key="1">
    <source>
        <dbReference type="SAM" id="MobiDB-lite"/>
    </source>
</evidence>
<gene>
    <name evidence="2" type="ORF">OEA41_006074</name>
</gene>
<name>A0AAE0DKM2_9LECA</name>
<dbReference type="InterPro" id="IPR025213">
    <property type="entry name" value="Sim4_Fta2"/>
</dbReference>
<organism evidence="2 3">
    <name type="scientific">Lepraria neglecta</name>
    <dbReference type="NCBI Taxonomy" id="209136"/>
    <lineage>
        <taxon>Eukaryota</taxon>
        <taxon>Fungi</taxon>
        <taxon>Dikarya</taxon>
        <taxon>Ascomycota</taxon>
        <taxon>Pezizomycotina</taxon>
        <taxon>Lecanoromycetes</taxon>
        <taxon>OSLEUM clade</taxon>
        <taxon>Lecanoromycetidae</taxon>
        <taxon>Lecanorales</taxon>
        <taxon>Lecanorineae</taxon>
        <taxon>Stereocaulaceae</taxon>
        <taxon>Lepraria</taxon>
    </lineage>
</organism>
<protein>
    <submittedName>
        <fullName evidence="2">Uncharacterized protein</fullName>
    </submittedName>
</protein>
<proteinExistence type="predicted"/>
<comment type="caution">
    <text evidence="2">The sequence shown here is derived from an EMBL/GenBank/DDBJ whole genome shotgun (WGS) entry which is preliminary data.</text>
</comment>
<accession>A0AAE0DKM2</accession>
<dbReference type="EMBL" id="JASNWA010000007">
    <property type="protein sequence ID" value="KAK3172750.1"/>
    <property type="molecule type" value="Genomic_DNA"/>
</dbReference>
<evidence type="ECO:0000313" key="2">
    <source>
        <dbReference type="EMBL" id="KAK3172750.1"/>
    </source>
</evidence>